<dbReference type="AlphaFoldDB" id="A0A6C0JRV7"/>
<name>A0A6C0JRV7_9ZZZZ</name>
<accession>A0A6C0JRV7</accession>
<proteinExistence type="predicted"/>
<reference evidence="1" key="1">
    <citation type="journal article" date="2020" name="Nature">
        <title>Giant virus diversity and host interactions through global metagenomics.</title>
        <authorList>
            <person name="Schulz F."/>
            <person name="Roux S."/>
            <person name="Paez-Espino D."/>
            <person name="Jungbluth S."/>
            <person name="Walsh D.A."/>
            <person name="Denef V.J."/>
            <person name="McMahon K.D."/>
            <person name="Konstantinidis K.T."/>
            <person name="Eloe-Fadrosh E.A."/>
            <person name="Kyrpides N.C."/>
            <person name="Woyke T."/>
        </authorList>
    </citation>
    <scope>NUCLEOTIDE SEQUENCE</scope>
    <source>
        <strain evidence="1">GVMAG-S-1062768-28</strain>
    </source>
</reference>
<protein>
    <submittedName>
        <fullName evidence="1">Uncharacterized protein</fullName>
    </submittedName>
</protein>
<dbReference type="EMBL" id="MN740697">
    <property type="protein sequence ID" value="QHU08495.1"/>
    <property type="molecule type" value="Genomic_DNA"/>
</dbReference>
<organism evidence="1">
    <name type="scientific">viral metagenome</name>
    <dbReference type="NCBI Taxonomy" id="1070528"/>
    <lineage>
        <taxon>unclassified sequences</taxon>
        <taxon>metagenomes</taxon>
        <taxon>organismal metagenomes</taxon>
    </lineage>
</organism>
<evidence type="ECO:0000313" key="1">
    <source>
        <dbReference type="EMBL" id="QHU08495.1"/>
    </source>
</evidence>
<sequence>MLVEIEYRLDIDDYAANAPQGGFQSTEYRKEIVDISFSDDELDQNHMFICLDRFEYLNRYGDCIDYTVVSAKLLDKEACTKYYDDKLVSLDKNLKQIEKTLHDTTQIYVKQINNINEEIRTINEKKQQL</sequence>